<gene>
    <name evidence="1" type="ORF">LCGC14_2074450</name>
</gene>
<dbReference type="EMBL" id="LAZR01024944">
    <property type="protein sequence ID" value="KKL73483.1"/>
    <property type="molecule type" value="Genomic_DNA"/>
</dbReference>
<evidence type="ECO:0000313" key="1">
    <source>
        <dbReference type="EMBL" id="KKL73483.1"/>
    </source>
</evidence>
<sequence length="94" mass="11087">MRDYQKIERGYEKIIKYSDEVNRLLILDKEIVTILSEYNSLQNLIANHSVLSLKYKDLKTEIIKLGNEFLESMPDACPLFDIPCDHIKERKNDI</sequence>
<proteinExistence type="predicted"/>
<reference evidence="1" key="1">
    <citation type="journal article" date="2015" name="Nature">
        <title>Complex archaea that bridge the gap between prokaryotes and eukaryotes.</title>
        <authorList>
            <person name="Spang A."/>
            <person name="Saw J.H."/>
            <person name="Jorgensen S.L."/>
            <person name="Zaremba-Niedzwiedzka K."/>
            <person name="Martijn J."/>
            <person name="Lind A.E."/>
            <person name="van Eijk R."/>
            <person name="Schleper C."/>
            <person name="Guy L."/>
            <person name="Ettema T.J."/>
        </authorList>
    </citation>
    <scope>NUCLEOTIDE SEQUENCE</scope>
</reference>
<dbReference type="AlphaFoldDB" id="A0A0F9EHA4"/>
<organism evidence="1">
    <name type="scientific">marine sediment metagenome</name>
    <dbReference type="NCBI Taxonomy" id="412755"/>
    <lineage>
        <taxon>unclassified sequences</taxon>
        <taxon>metagenomes</taxon>
        <taxon>ecological metagenomes</taxon>
    </lineage>
</organism>
<accession>A0A0F9EHA4</accession>
<name>A0A0F9EHA4_9ZZZZ</name>
<comment type="caution">
    <text evidence="1">The sequence shown here is derived from an EMBL/GenBank/DDBJ whole genome shotgun (WGS) entry which is preliminary data.</text>
</comment>
<protein>
    <submittedName>
        <fullName evidence="1">Uncharacterized protein</fullName>
    </submittedName>
</protein>